<sequence>MDWKRRHSNCSPRWSAQEFTSMRTQFLRFLGPSALQRHLLWGSKSMLLSSRNASEGIPMSAMV</sequence>
<proteinExistence type="predicted"/>
<reference evidence="1" key="1">
    <citation type="submission" date="2014-09" db="EMBL/GenBank/DDBJ databases">
        <authorList>
            <person name="Magalhaes I.L.F."/>
            <person name="Oliveira U."/>
            <person name="Santos F.R."/>
            <person name="Vidigal T.H.D.A."/>
            <person name="Brescovit A.D."/>
            <person name="Santos A.J."/>
        </authorList>
    </citation>
    <scope>NUCLEOTIDE SEQUENCE</scope>
    <source>
        <tissue evidence="1">Shoot tissue taken approximately 20 cm above the soil surface</tissue>
    </source>
</reference>
<dbReference type="AlphaFoldDB" id="A0A0A9HMT1"/>
<dbReference type="EMBL" id="GBRH01163703">
    <property type="protein sequence ID" value="JAE34193.1"/>
    <property type="molecule type" value="Transcribed_RNA"/>
</dbReference>
<name>A0A0A9HMT1_ARUDO</name>
<accession>A0A0A9HMT1</accession>
<reference evidence="1" key="2">
    <citation type="journal article" date="2015" name="Data Brief">
        <title>Shoot transcriptome of the giant reed, Arundo donax.</title>
        <authorList>
            <person name="Barrero R.A."/>
            <person name="Guerrero F.D."/>
            <person name="Moolhuijzen P."/>
            <person name="Goolsby J.A."/>
            <person name="Tidwell J."/>
            <person name="Bellgard S.E."/>
            <person name="Bellgard M.I."/>
        </authorList>
    </citation>
    <scope>NUCLEOTIDE SEQUENCE</scope>
    <source>
        <tissue evidence="1">Shoot tissue taken approximately 20 cm above the soil surface</tissue>
    </source>
</reference>
<protein>
    <submittedName>
        <fullName evidence="1">Uncharacterized protein</fullName>
    </submittedName>
</protein>
<evidence type="ECO:0000313" key="1">
    <source>
        <dbReference type="EMBL" id="JAE34193.1"/>
    </source>
</evidence>
<organism evidence="1">
    <name type="scientific">Arundo donax</name>
    <name type="common">Giant reed</name>
    <name type="synonym">Donax arundinaceus</name>
    <dbReference type="NCBI Taxonomy" id="35708"/>
    <lineage>
        <taxon>Eukaryota</taxon>
        <taxon>Viridiplantae</taxon>
        <taxon>Streptophyta</taxon>
        <taxon>Embryophyta</taxon>
        <taxon>Tracheophyta</taxon>
        <taxon>Spermatophyta</taxon>
        <taxon>Magnoliopsida</taxon>
        <taxon>Liliopsida</taxon>
        <taxon>Poales</taxon>
        <taxon>Poaceae</taxon>
        <taxon>PACMAD clade</taxon>
        <taxon>Arundinoideae</taxon>
        <taxon>Arundineae</taxon>
        <taxon>Arundo</taxon>
    </lineage>
</organism>